<evidence type="ECO:0000313" key="1">
    <source>
        <dbReference type="EMBL" id="QHS98888.1"/>
    </source>
</evidence>
<proteinExistence type="predicted"/>
<name>A0A6C0C5F3_9ZZZZ</name>
<dbReference type="AlphaFoldDB" id="A0A6C0C5F3"/>
<organism evidence="1">
    <name type="scientific">viral metagenome</name>
    <dbReference type="NCBI Taxonomy" id="1070528"/>
    <lineage>
        <taxon>unclassified sequences</taxon>
        <taxon>metagenomes</taxon>
        <taxon>organismal metagenomes</taxon>
    </lineage>
</organism>
<dbReference type="EMBL" id="MN739327">
    <property type="protein sequence ID" value="QHS98888.1"/>
    <property type="molecule type" value="Genomic_DNA"/>
</dbReference>
<sequence length="149" mass="17868">MLLNYIHLYYMAIDEKTILNNLENYNTTFKNIKRRMIQNYPNYENTQDKKPFLNAKTDLESLLNKLTILETKMNAEIKTNNRIIKKSDIKVGSAKLRFDNSKKKLKNNLNTNTASETLKINKYDENVREYLETFFYLFIIYLTSKFIRK</sequence>
<reference evidence="1" key="1">
    <citation type="journal article" date="2020" name="Nature">
        <title>Giant virus diversity and host interactions through global metagenomics.</title>
        <authorList>
            <person name="Schulz F."/>
            <person name="Roux S."/>
            <person name="Paez-Espino D."/>
            <person name="Jungbluth S."/>
            <person name="Walsh D.A."/>
            <person name="Denef V.J."/>
            <person name="McMahon K.D."/>
            <person name="Konstantinidis K.T."/>
            <person name="Eloe-Fadrosh E.A."/>
            <person name="Kyrpides N.C."/>
            <person name="Woyke T."/>
        </authorList>
    </citation>
    <scope>NUCLEOTIDE SEQUENCE</scope>
    <source>
        <strain evidence="1">GVMAG-M-3300020185-18</strain>
    </source>
</reference>
<accession>A0A6C0C5F3</accession>
<protein>
    <submittedName>
        <fullName evidence="1">Uncharacterized protein</fullName>
    </submittedName>
</protein>